<evidence type="ECO:0000313" key="1">
    <source>
        <dbReference type="EMBL" id="KKN93722.1"/>
    </source>
</evidence>
<sequence length="647" mass="74927">MTEYQTNNLVEKFKLEPNLTKLFVDSHNKLVEGFTGIDIGNQKKRHTATVSHSLTELKNNDLYEHIIRSCPRSISARTALRLLDEDHNVKEELKQELLHGDYHYRDTLVQQINDETVLSEYMLNYNGAVAGPVVALLKLYAMSNYSDTPLFKAYLMSPTTEVKNLAFDYMSEETRMNSCMIAIGEKALDVKTINVNLTQEKKAWAFNYVVSKKRSTKRMVNNVAKREWNALSFEDKRNSELSRRVGAHLFLEAVQTITDIPLIEEIFKIVRDRTVMKHILANELLDNQDLVFDVMGRLSDDTLVKMATAKISDIKKLKKELLRRTRSVEITDAMIDQLGQLTDKELKRYALAPAIPPESRAHVVGKIPDTNINLLEELALRGVREVFSAAVEKINDEKTILKLIGMKPKSTKKWMSYHMYRFCKQIPDNVFTLEEIKKETWITDCDETGNRDNYIDRLIDDMNAPLSLVRILETNVANSYYIQQSIKKILTRLTEFDTQSIIRRIRDFARTQAYKIDYIWNELGKFFEDDQDFMLERLVDATGTQSNTTIEGISSWLDDEHSEEAMVLLLDNKFTAQSYIRPLMNKLDPKTRVAYILEYETQLTWWSSYGFDLITKGFGNDEYQTLTVGLKRQEMARRARESITLEG</sequence>
<proteinExistence type="predicted"/>
<dbReference type="EMBL" id="LAZR01000084">
    <property type="protein sequence ID" value="KKN93722.1"/>
    <property type="molecule type" value="Genomic_DNA"/>
</dbReference>
<organism evidence="1">
    <name type="scientific">marine sediment metagenome</name>
    <dbReference type="NCBI Taxonomy" id="412755"/>
    <lineage>
        <taxon>unclassified sequences</taxon>
        <taxon>metagenomes</taxon>
        <taxon>ecological metagenomes</taxon>
    </lineage>
</organism>
<dbReference type="AlphaFoldDB" id="A0A0F9V1X5"/>
<accession>A0A0F9V1X5</accession>
<gene>
    <name evidence="1" type="ORF">LCGC14_0195550</name>
</gene>
<protein>
    <submittedName>
        <fullName evidence="1">Uncharacterized protein</fullName>
    </submittedName>
</protein>
<name>A0A0F9V1X5_9ZZZZ</name>
<reference evidence="1" key="1">
    <citation type="journal article" date="2015" name="Nature">
        <title>Complex archaea that bridge the gap between prokaryotes and eukaryotes.</title>
        <authorList>
            <person name="Spang A."/>
            <person name="Saw J.H."/>
            <person name="Jorgensen S.L."/>
            <person name="Zaremba-Niedzwiedzka K."/>
            <person name="Martijn J."/>
            <person name="Lind A.E."/>
            <person name="van Eijk R."/>
            <person name="Schleper C."/>
            <person name="Guy L."/>
            <person name="Ettema T.J."/>
        </authorList>
    </citation>
    <scope>NUCLEOTIDE SEQUENCE</scope>
</reference>
<comment type="caution">
    <text evidence="1">The sequence shown here is derived from an EMBL/GenBank/DDBJ whole genome shotgun (WGS) entry which is preliminary data.</text>
</comment>